<name>A0AAD8QEQ7_9PEZI</name>
<evidence type="ECO:0000313" key="2">
    <source>
        <dbReference type="EMBL" id="KAK1600042.1"/>
    </source>
</evidence>
<gene>
    <name evidence="2" type="ORF">LY79DRAFT_4801</name>
</gene>
<protein>
    <recommendedName>
        <fullName evidence="4">Secreted protein</fullName>
    </recommendedName>
</protein>
<evidence type="ECO:0000256" key="1">
    <source>
        <dbReference type="SAM" id="SignalP"/>
    </source>
</evidence>
<accession>A0AAD8QEQ7</accession>
<reference evidence="2" key="1">
    <citation type="submission" date="2021-06" db="EMBL/GenBank/DDBJ databases">
        <title>Comparative genomics, transcriptomics and evolutionary studies reveal genomic signatures of adaptation to plant cell wall in hemibiotrophic fungi.</title>
        <authorList>
            <consortium name="DOE Joint Genome Institute"/>
            <person name="Baroncelli R."/>
            <person name="Diaz J.F."/>
            <person name="Benocci T."/>
            <person name="Peng M."/>
            <person name="Battaglia E."/>
            <person name="Haridas S."/>
            <person name="Andreopoulos W."/>
            <person name="Labutti K."/>
            <person name="Pangilinan J."/>
            <person name="Floch G.L."/>
            <person name="Makela M.R."/>
            <person name="Henrissat B."/>
            <person name="Grigoriev I.V."/>
            <person name="Crouch J.A."/>
            <person name="De Vries R.P."/>
            <person name="Sukno S.A."/>
            <person name="Thon M.R."/>
        </authorList>
    </citation>
    <scope>NUCLEOTIDE SEQUENCE</scope>
    <source>
        <strain evidence="2">CBS 125086</strain>
    </source>
</reference>
<feature type="chain" id="PRO_5042020347" description="Secreted protein" evidence="1">
    <location>
        <begin position="38"/>
        <end position="73"/>
    </location>
</feature>
<dbReference type="Proteomes" id="UP001230504">
    <property type="component" value="Unassembled WGS sequence"/>
</dbReference>
<dbReference type="RefSeq" id="XP_060420538.1">
    <property type="nucleotide sequence ID" value="XM_060553262.1"/>
</dbReference>
<proteinExistence type="predicted"/>
<keyword evidence="1" id="KW-0732">Signal</keyword>
<comment type="caution">
    <text evidence="2">The sequence shown here is derived from an EMBL/GenBank/DDBJ whole genome shotgun (WGS) entry which is preliminary data.</text>
</comment>
<organism evidence="2 3">
    <name type="scientific">Colletotrichum navitas</name>
    <dbReference type="NCBI Taxonomy" id="681940"/>
    <lineage>
        <taxon>Eukaryota</taxon>
        <taxon>Fungi</taxon>
        <taxon>Dikarya</taxon>
        <taxon>Ascomycota</taxon>
        <taxon>Pezizomycotina</taxon>
        <taxon>Sordariomycetes</taxon>
        <taxon>Hypocreomycetidae</taxon>
        <taxon>Glomerellales</taxon>
        <taxon>Glomerellaceae</taxon>
        <taxon>Colletotrichum</taxon>
        <taxon>Colletotrichum graminicola species complex</taxon>
    </lineage>
</organism>
<feature type="signal peptide" evidence="1">
    <location>
        <begin position="1"/>
        <end position="37"/>
    </location>
</feature>
<dbReference type="GeneID" id="85437502"/>
<evidence type="ECO:0000313" key="3">
    <source>
        <dbReference type="Proteomes" id="UP001230504"/>
    </source>
</evidence>
<keyword evidence="3" id="KW-1185">Reference proteome</keyword>
<dbReference type="AlphaFoldDB" id="A0AAD8QEQ7"/>
<sequence length="73" mass="8104">MGAFECAMAFVHPPPPSLWPYKVMIGMLCLLAWEVLARESMLCVANIGNGVQVREPRGRVAGFCDRHTVIDIM</sequence>
<dbReference type="EMBL" id="JAHLJV010000001">
    <property type="protein sequence ID" value="KAK1600042.1"/>
    <property type="molecule type" value="Genomic_DNA"/>
</dbReference>
<evidence type="ECO:0008006" key="4">
    <source>
        <dbReference type="Google" id="ProtNLM"/>
    </source>
</evidence>